<gene>
    <name evidence="4" type="primary">LOC118478857</name>
</gene>
<sequence>MGPTEFGEGTWLGIELRKPKGKNDGSVQGKRYFTCPDNCGLLVKPSRVSLRGINGAKILAEQNASLAVAQNIARATRHSEGGRPHSREGSLSDRGDSNDRF</sequence>
<dbReference type="RefSeq" id="XP_035829127.1">
    <property type="nucleotide sequence ID" value="XM_035973234.1"/>
</dbReference>
<dbReference type="SUPFAM" id="SSF74924">
    <property type="entry name" value="Cap-Gly domain"/>
    <property type="match status" value="1"/>
</dbReference>
<evidence type="ECO:0000313" key="3">
    <source>
        <dbReference type="Proteomes" id="UP000694888"/>
    </source>
</evidence>
<dbReference type="SMART" id="SM01052">
    <property type="entry name" value="CAP_GLY"/>
    <property type="match status" value="1"/>
</dbReference>
<evidence type="ECO:0000256" key="1">
    <source>
        <dbReference type="SAM" id="MobiDB-lite"/>
    </source>
</evidence>
<reference evidence="4" key="1">
    <citation type="submission" date="2025-08" db="UniProtKB">
        <authorList>
            <consortium name="RefSeq"/>
        </authorList>
    </citation>
    <scope>IDENTIFICATION</scope>
</reference>
<feature type="compositionally biased region" description="Basic and acidic residues" evidence="1">
    <location>
        <begin position="77"/>
        <end position="101"/>
    </location>
</feature>
<evidence type="ECO:0000259" key="2">
    <source>
        <dbReference type="PROSITE" id="PS50245"/>
    </source>
</evidence>
<dbReference type="GeneID" id="118478857"/>
<keyword evidence="3" id="KW-1185">Reference proteome</keyword>
<dbReference type="InterPro" id="IPR000938">
    <property type="entry name" value="CAP-Gly_domain"/>
</dbReference>
<proteinExistence type="predicted"/>
<feature type="region of interest" description="Disordered" evidence="1">
    <location>
        <begin position="75"/>
        <end position="101"/>
    </location>
</feature>
<name>A0ABM1W384_APLCA</name>
<dbReference type="Pfam" id="PF01302">
    <property type="entry name" value="CAP_GLY"/>
    <property type="match status" value="1"/>
</dbReference>
<evidence type="ECO:0000313" key="4">
    <source>
        <dbReference type="RefSeq" id="XP_035829127.1"/>
    </source>
</evidence>
<dbReference type="Gene3D" id="2.30.30.190">
    <property type="entry name" value="CAP Gly-rich-like domain"/>
    <property type="match status" value="1"/>
</dbReference>
<feature type="domain" description="CAP-Gly" evidence="2">
    <location>
        <begin position="2"/>
        <end position="44"/>
    </location>
</feature>
<feature type="region of interest" description="Disordered" evidence="1">
    <location>
        <begin position="1"/>
        <end position="26"/>
    </location>
</feature>
<accession>A0ABM1W384</accession>
<dbReference type="PROSITE" id="PS50245">
    <property type="entry name" value="CAP_GLY_2"/>
    <property type="match status" value="1"/>
</dbReference>
<organism evidence="3 4">
    <name type="scientific">Aplysia californica</name>
    <name type="common">California sea hare</name>
    <dbReference type="NCBI Taxonomy" id="6500"/>
    <lineage>
        <taxon>Eukaryota</taxon>
        <taxon>Metazoa</taxon>
        <taxon>Spiralia</taxon>
        <taxon>Lophotrochozoa</taxon>
        <taxon>Mollusca</taxon>
        <taxon>Gastropoda</taxon>
        <taxon>Heterobranchia</taxon>
        <taxon>Euthyneura</taxon>
        <taxon>Tectipleura</taxon>
        <taxon>Aplysiida</taxon>
        <taxon>Aplysioidea</taxon>
        <taxon>Aplysiidae</taxon>
        <taxon>Aplysia</taxon>
    </lineage>
</organism>
<dbReference type="PROSITE" id="PS00845">
    <property type="entry name" value="CAP_GLY_1"/>
    <property type="match status" value="1"/>
</dbReference>
<dbReference type="InterPro" id="IPR036859">
    <property type="entry name" value="CAP-Gly_dom_sf"/>
</dbReference>
<dbReference type="Proteomes" id="UP000694888">
    <property type="component" value="Unplaced"/>
</dbReference>
<protein>
    <submittedName>
        <fullName evidence="4">CAP-Gly domain-containing linker protein 4-like</fullName>
    </submittedName>
</protein>
<dbReference type="PANTHER" id="PTHR18916">
    <property type="entry name" value="DYNACTIN 1-RELATED MICROTUBULE-BINDING"/>
    <property type="match status" value="1"/>
</dbReference>